<dbReference type="Proteomes" id="UP001150907">
    <property type="component" value="Unassembled WGS sequence"/>
</dbReference>
<feature type="compositionally biased region" description="Low complexity" evidence="1">
    <location>
        <begin position="13"/>
        <end position="27"/>
    </location>
</feature>
<evidence type="ECO:0000313" key="2">
    <source>
        <dbReference type="EMBL" id="KAJ2000770.1"/>
    </source>
</evidence>
<reference evidence="2" key="1">
    <citation type="submission" date="2022-07" db="EMBL/GenBank/DDBJ databases">
        <title>Phylogenomic reconstructions and comparative analyses of Kickxellomycotina fungi.</title>
        <authorList>
            <person name="Reynolds N.K."/>
            <person name="Stajich J.E."/>
            <person name="Barry K."/>
            <person name="Grigoriev I.V."/>
            <person name="Crous P."/>
            <person name="Smith M.E."/>
        </authorList>
    </citation>
    <scope>NUCLEOTIDE SEQUENCE</scope>
    <source>
        <strain evidence="2">IMI 214461</strain>
    </source>
</reference>
<name>A0A9W8EGQ7_9FUNG</name>
<organism evidence="2 3">
    <name type="scientific">Coemansia thaxteri</name>
    <dbReference type="NCBI Taxonomy" id="2663907"/>
    <lineage>
        <taxon>Eukaryota</taxon>
        <taxon>Fungi</taxon>
        <taxon>Fungi incertae sedis</taxon>
        <taxon>Zoopagomycota</taxon>
        <taxon>Kickxellomycotina</taxon>
        <taxon>Kickxellomycetes</taxon>
        <taxon>Kickxellales</taxon>
        <taxon>Kickxellaceae</taxon>
        <taxon>Coemansia</taxon>
    </lineage>
</organism>
<accession>A0A9W8EGQ7</accession>
<keyword evidence="3" id="KW-1185">Reference proteome</keyword>
<protein>
    <submittedName>
        <fullName evidence="2">Uncharacterized protein</fullName>
    </submittedName>
</protein>
<evidence type="ECO:0000313" key="3">
    <source>
        <dbReference type="Proteomes" id="UP001150907"/>
    </source>
</evidence>
<feature type="compositionally biased region" description="Acidic residues" evidence="1">
    <location>
        <begin position="109"/>
        <end position="118"/>
    </location>
</feature>
<dbReference type="AlphaFoldDB" id="A0A9W8EGQ7"/>
<dbReference type="EMBL" id="JANBQF010000487">
    <property type="protein sequence ID" value="KAJ2000770.1"/>
    <property type="molecule type" value="Genomic_DNA"/>
</dbReference>
<feature type="region of interest" description="Disordered" evidence="1">
    <location>
        <begin position="99"/>
        <end position="126"/>
    </location>
</feature>
<feature type="region of interest" description="Disordered" evidence="1">
    <location>
        <begin position="1"/>
        <end position="27"/>
    </location>
</feature>
<dbReference type="OrthoDB" id="5572260at2759"/>
<proteinExistence type="predicted"/>
<feature type="compositionally biased region" description="Polar residues" evidence="1">
    <location>
        <begin position="99"/>
        <end position="108"/>
    </location>
</feature>
<feature type="region of interest" description="Disordered" evidence="1">
    <location>
        <begin position="504"/>
        <end position="530"/>
    </location>
</feature>
<evidence type="ECO:0000256" key="1">
    <source>
        <dbReference type="SAM" id="MobiDB-lite"/>
    </source>
</evidence>
<feature type="compositionally biased region" description="Polar residues" evidence="1">
    <location>
        <begin position="62"/>
        <end position="71"/>
    </location>
</feature>
<feature type="region of interest" description="Disordered" evidence="1">
    <location>
        <begin position="50"/>
        <end position="71"/>
    </location>
</feature>
<sequence length="530" mass="57312">MARRSSESVPGFASPSSVALPASPTTAVAAEAGTLSSHFSCSPNGLFQGFDQRGPAHGASARTLTSSDGSQSDLHARLLKLRDQVAYLQSENRRLSILSNGGYSSQQTLDEETDDENCPDSGRVPDGVESPRIDLCRWIRGSGGNGIAKPKQRVLHRRHASTPTGKSAKLPPLCLCRPAAVSELLGKHSDYTFSIGEFMSRHSSLTAFKPYTLESSHDMPATPGIALINDLVTHHLPPLAAEEYAAHISRISYLVRALHSIDLADSEFLSNPRVAMLLDLLLDLERNLTLPRVDFLRRHADTIHAMSVHAKQTRVSRDTDTEYVVGHAQDPCGSFDALATATLPKKSPELCHISHMTRAISRHPDFRNTSAQSAGVNSLAVDNISLASSYAANDEPILGDLLSPRSGYNLGNLPRDPPASEPVYKDTGDNAKDTKAMLAIPTLGAPGYDLSIPMTPESAVAAGFDPKLHPVVGPRSMDVLPTLQISNNRSMPLLWDSQSNPRYSQRLRHHAPPRIRTLGASRSGYESEKV</sequence>
<gene>
    <name evidence="2" type="ORF">H4R26_004459</name>
</gene>
<comment type="caution">
    <text evidence="2">The sequence shown here is derived from an EMBL/GenBank/DDBJ whole genome shotgun (WGS) entry which is preliminary data.</text>
</comment>